<evidence type="ECO:0000256" key="4">
    <source>
        <dbReference type="ARBA" id="ARBA00022989"/>
    </source>
</evidence>
<keyword evidence="5 6" id="KW-0472">Membrane</keyword>
<feature type="transmembrane region" description="Helical" evidence="6">
    <location>
        <begin position="79"/>
        <end position="104"/>
    </location>
</feature>
<dbReference type="STRING" id="1150112.SAMN04487893_10519"/>
<dbReference type="AlphaFoldDB" id="A0A1I3Q2I3"/>
<dbReference type="GO" id="GO:0005886">
    <property type="term" value="C:plasma membrane"/>
    <property type="evidence" value="ECO:0007669"/>
    <property type="project" value="UniProtKB-SubCell"/>
</dbReference>
<feature type="transmembrane region" description="Helical" evidence="6">
    <location>
        <begin position="172"/>
        <end position="191"/>
    </location>
</feature>
<evidence type="ECO:0000256" key="5">
    <source>
        <dbReference type="ARBA" id="ARBA00023136"/>
    </source>
</evidence>
<proteinExistence type="predicted"/>
<organism evidence="7 8">
    <name type="scientific">Myroides guanonis</name>
    <dbReference type="NCBI Taxonomy" id="1150112"/>
    <lineage>
        <taxon>Bacteria</taxon>
        <taxon>Pseudomonadati</taxon>
        <taxon>Bacteroidota</taxon>
        <taxon>Flavobacteriia</taxon>
        <taxon>Flavobacteriales</taxon>
        <taxon>Flavobacteriaceae</taxon>
        <taxon>Myroides</taxon>
    </lineage>
</organism>
<evidence type="ECO:0000313" key="8">
    <source>
        <dbReference type="Proteomes" id="UP000243887"/>
    </source>
</evidence>
<protein>
    <submittedName>
        <fullName evidence="7">Membrane protein involved in the export of O-antigen and teichoic acid</fullName>
    </submittedName>
</protein>
<feature type="transmembrane region" description="Helical" evidence="6">
    <location>
        <begin position="298"/>
        <end position="321"/>
    </location>
</feature>
<gene>
    <name evidence="7" type="ORF">SAMN04487893_10519</name>
</gene>
<dbReference type="PANTHER" id="PTHR30250:SF11">
    <property type="entry name" value="O-ANTIGEN TRANSPORTER-RELATED"/>
    <property type="match status" value="1"/>
</dbReference>
<feature type="transmembrane region" description="Helical" evidence="6">
    <location>
        <begin position="387"/>
        <end position="412"/>
    </location>
</feature>
<accession>A0A1I3Q2I3</accession>
<evidence type="ECO:0000256" key="3">
    <source>
        <dbReference type="ARBA" id="ARBA00022692"/>
    </source>
</evidence>
<keyword evidence="8" id="KW-1185">Reference proteome</keyword>
<feature type="transmembrane region" description="Helical" evidence="6">
    <location>
        <begin position="47"/>
        <end position="67"/>
    </location>
</feature>
<evidence type="ECO:0000256" key="6">
    <source>
        <dbReference type="SAM" id="Phobius"/>
    </source>
</evidence>
<evidence type="ECO:0000313" key="7">
    <source>
        <dbReference type="EMBL" id="SFJ27661.1"/>
    </source>
</evidence>
<dbReference type="OrthoDB" id="88014at2"/>
<dbReference type="EMBL" id="FORU01000005">
    <property type="protein sequence ID" value="SFJ27661.1"/>
    <property type="molecule type" value="Genomic_DNA"/>
</dbReference>
<dbReference type="RefSeq" id="WP_090678511.1">
    <property type="nucleotide sequence ID" value="NZ_FORU01000005.1"/>
</dbReference>
<dbReference type="InterPro" id="IPR050833">
    <property type="entry name" value="Poly_Biosynth_Transport"/>
</dbReference>
<sequence length="488" mass="55265">MTSKISAKQAVLFTAINYIGVAIGVISTVLIYPLDKELLGIVRYVDAFAQLLFPIMVLGSTNALINFYPSLSQKLQEKLFSFSLLSIVKMAVLVAIVIALSSFYLDGEKFKYLLIAFPLGLFMAYVELYKRQATNLQKLSVPTFYEKIIPKLALPLVFILVLYGAVSTDSALGLYVVAYGVIMVLVGRYVFKHYRHKLFNSYEDLFEQLPKKNYYAYSLYSFAGSFGAFFAFRVDSLMIPEFISFDANGTYNIAVTLASTLAIPATGVFALYAPVIARLIKENAWGELNIKYKNVCKYLFFIGAFLFSCIMVGIEPLFLILPTYENLAPSLPVIYILGINVVINMSTGFNTEIISYSKYYRFNLIAILSLMVLNIVLNWYLLSQTDLGILGVAYATLISLTLFNLAKTLYIYKKMGLWPFDKSFVKMVAFFVVVVLLVFEIPLTNYSWFDLLYKVFLVVVIHLIALYKFQWVPEITDYLNKLKTKIVG</sequence>
<keyword evidence="2" id="KW-1003">Cell membrane</keyword>
<reference evidence="8" key="1">
    <citation type="submission" date="2016-10" db="EMBL/GenBank/DDBJ databases">
        <authorList>
            <person name="Varghese N."/>
            <person name="Submissions S."/>
        </authorList>
    </citation>
    <scope>NUCLEOTIDE SEQUENCE [LARGE SCALE GENOMIC DNA]</scope>
    <source>
        <strain evidence="8">DSM 26542</strain>
    </source>
</reference>
<dbReference type="PANTHER" id="PTHR30250">
    <property type="entry name" value="PST FAMILY PREDICTED COLANIC ACID TRANSPORTER"/>
    <property type="match status" value="1"/>
</dbReference>
<evidence type="ECO:0000256" key="1">
    <source>
        <dbReference type="ARBA" id="ARBA00004651"/>
    </source>
</evidence>
<feature type="transmembrane region" description="Helical" evidence="6">
    <location>
        <begin position="214"/>
        <end position="233"/>
    </location>
</feature>
<feature type="transmembrane region" description="Helical" evidence="6">
    <location>
        <begin position="333"/>
        <end position="350"/>
    </location>
</feature>
<name>A0A1I3Q2I3_9FLAO</name>
<feature type="transmembrane region" description="Helical" evidence="6">
    <location>
        <begin position="110"/>
        <end position="128"/>
    </location>
</feature>
<comment type="subcellular location">
    <subcellularLocation>
        <location evidence="1">Cell membrane</location>
        <topology evidence="1">Multi-pass membrane protein</topology>
    </subcellularLocation>
</comment>
<feature type="transmembrane region" description="Helical" evidence="6">
    <location>
        <begin position="148"/>
        <end position="166"/>
    </location>
</feature>
<feature type="transmembrane region" description="Helical" evidence="6">
    <location>
        <begin position="362"/>
        <end position="381"/>
    </location>
</feature>
<feature type="transmembrane region" description="Helical" evidence="6">
    <location>
        <begin position="424"/>
        <end position="445"/>
    </location>
</feature>
<evidence type="ECO:0000256" key="2">
    <source>
        <dbReference type="ARBA" id="ARBA00022475"/>
    </source>
</evidence>
<keyword evidence="4 6" id="KW-1133">Transmembrane helix</keyword>
<keyword evidence="3 6" id="KW-0812">Transmembrane</keyword>
<feature type="transmembrane region" description="Helical" evidence="6">
    <location>
        <begin position="12"/>
        <end position="32"/>
    </location>
</feature>
<dbReference type="Proteomes" id="UP000243887">
    <property type="component" value="Unassembled WGS sequence"/>
</dbReference>
<feature type="transmembrane region" description="Helical" evidence="6">
    <location>
        <begin position="253"/>
        <end position="277"/>
    </location>
</feature>